<evidence type="ECO:0000313" key="1">
    <source>
        <dbReference type="EMBL" id="VVA98055.1"/>
    </source>
</evidence>
<keyword evidence="2" id="KW-1185">Reference proteome</keyword>
<dbReference type="Proteomes" id="UP000489600">
    <property type="component" value="Unassembled WGS sequence"/>
</dbReference>
<protein>
    <recommendedName>
        <fullName evidence="3">Bidirectional sugar transporter SWEET</fullName>
    </recommendedName>
</protein>
<dbReference type="AlphaFoldDB" id="A0A565BA65"/>
<name>A0A565BA65_9BRAS</name>
<dbReference type="OrthoDB" id="409725at2759"/>
<reference evidence="1" key="1">
    <citation type="submission" date="2019-07" db="EMBL/GenBank/DDBJ databases">
        <authorList>
            <person name="Dittberner H."/>
        </authorList>
    </citation>
    <scope>NUCLEOTIDE SEQUENCE [LARGE SCALE GENOMIC DNA]</scope>
</reference>
<evidence type="ECO:0008006" key="3">
    <source>
        <dbReference type="Google" id="ProtNLM"/>
    </source>
</evidence>
<evidence type="ECO:0000313" key="2">
    <source>
        <dbReference type="Proteomes" id="UP000489600"/>
    </source>
</evidence>
<sequence>MPLGLSFVNFINAAIWTAYSLIYQIDIYVLVCNDLGTLACASQIIVNVYYLLYTPTVNAIEPVNVDIDV</sequence>
<accession>A0A565BA65</accession>
<gene>
    <name evidence="1" type="ORF">ANE_LOCUS8500</name>
</gene>
<comment type="caution">
    <text evidence="1">The sequence shown here is derived from an EMBL/GenBank/DDBJ whole genome shotgun (WGS) entry which is preliminary data.</text>
</comment>
<proteinExistence type="predicted"/>
<dbReference type="Gene3D" id="1.20.1280.290">
    <property type="match status" value="1"/>
</dbReference>
<organism evidence="1 2">
    <name type="scientific">Arabis nemorensis</name>
    <dbReference type="NCBI Taxonomy" id="586526"/>
    <lineage>
        <taxon>Eukaryota</taxon>
        <taxon>Viridiplantae</taxon>
        <taxon>Streptophyta</taxon>
        <taxon>Embryophyta</taxon>
        <taxon>Tracheophyta</taxon>
        <taxon>Spermatophyta</taxon>
        <taxon>Magnoliopsida</taxon>
        <taxon>eudicotyledons</taxon>
        <taxon>Gunneridae</taxon>
        <taxon>Pentapetalae</taxon>
        <taxon>rosids</taxon>
        <taxon>malvids</taxon>
        <taxon>Brassicales</taxon>
        <taxon>Brassicaceae</taxon>
        <taxon>Arabideae</taxon>
        <taxon>Arabis</taxon>
    </lineage>
</organism>
<dbReference type="EMBL" id="CABITT030000003">
    <property type="protein sequence ID" value="VVA98055.1"/>
    <property type="molecule type" value="Genomic_DNA"/>
</dbReference>